<accession>A0A0A1IUK3</accession>
<gene>
    <name evidence="1" type="primary">ORF123</name>
</gene>
<protein>
    <submittedName>
        <fullName evidence="1">Uncharacterized protein</fullName>
    </submittedName>
</protein>
<dbReference type="EMBL" id="LN610576">
    <property type="protein sequence ID" value="CEF89613.1"/>
    <property type="molecule type" value="Genomic_DNA"/>
</dbReference>
<dbReference type="Proteomes" id="UP000030225">
    <property type="component" value="Segment"/>
</dbReference>
<evidence type="ECO:0000313" key="2">
    <source>
        <dbReference type="Proteomes" id="UP000030225"/>
    </source>
</evidence>
<sequence>MQDLYRQHRAAVKSLIEEGRKLKATYVMTLYMEGSSPKDEDPAVAHLTLGKTYDVITDGLYKDGSFYVVDDEGWDHLFPLDILPEEDGCPRFDVFDHFVFNVEGPL</sequence>
<organism evidence="1 2">
    <name type="scientific">Pseudomonas phage vB_PaeM_PAO1_Ab17</name>
    <dbReference type="NCBI Taxonomy" id="1548904"/>
    <lineage>
        <taxon>Viruses</taxon>
        <taxon>Duplodnaviria</taxon>
        <taxon>Heunggongvirae</taxon>
        <taxon>Uroviricota</taxon>
        <taxon>Caudoviricetes</taxon>
        <taxon>Vandenendeviridae</taxon>
        <taxon>Nankokuvirus</taxon>
        <taxon>Nankokuvirus Ab03</taxon>
    </lineage>
</organism>
<evidence type="ECO:0000313" key="1">
    <source>
        <dbReference type="EMBL" id="CEF89613.1"/>
    </source>
</evidence>
<name>A0A0A1IUK3_9CAUD</name>
<proteinExistence type="predicted"/>
<reference evidence="2" key="1">
    <citation type="journal article" date="2015" name="PLoS ONE">
        <title>Investigation of a Large Collection of Pseudomonas aeruginosa Bacteriophages Collected from a Single Environmental Source in Abidjan, Cote d'Ivoire.</title>
        <authorList>
            <person name="Essoh C."/>
            <person name="Latino L."/>
            <person name="Midoux C."/>
            <person name="Blouin Y."/>
            <person name="Loukou G."/>
            <person name="Nguetta S.P."/>
            <person name="Lathro S."/>
            <person name="Cablanmian A."/>
            <person name="Kouassi A.K."/>
            <person name="Vergnaud G."/>
            <person name="Pourcel C."/>
        </authorList>
    </citation>
    <scope>NUCLEOTIDE SEQUENCE [LARGE SCALE GENOMIC DNA]</scope>
</reference>